<accession>A0A158DXN1</accession>
<evidence type="ECO:0000313" key="6">
    <source>
        <dbReference type="EMBL" id="SAK99150.1"/>
    </source>
</evidence>
<dbReference type="EMBL" id="FCOE02000052">
    <property type="protein sequence ID" value="SAK99150.1"/>
    <property type="molecule type" value="Genomic_DNA"/>
</dbReference>
<dbReference type="GO" id="GO:0003677">
    <property type="term" value="F:DNA binding"/>
    <property type="evidence" value="ECO:0007669"/>
    <property type="project" value="UniProtKB-KW"/>
</dbReference>
<comment type="caution">
    <text evidence="6">The sequence shown here is derived from an EMBL/GenBank/DDBJ whole genome shotgun (WGS) entry which is preliminary data.</text>
</comment>
<sequence>MDNLDLKNLMVFDEIYRTASISRAADNLDLGQSAVSMILTKFRKHYGDPLFVRTSEGMQPTRLADDIVGPMRQAMNILKATLEHRAHFDAATSTRMFGLCMTDIGQRIVMPRLLEHLRRAAPGVRIDLSYTSEHTARQLESGEIDLAIGFLAQLDAGYFQQKLFDDRFVCIVNRKHPRLRGPAISLDQFQAESHLIVATQGTGHVVVEQTLERNHVHRKVGLRIPNFLGVVSNIASTEYLAIVPERFARIIAEGNQIKVMELPFPVPKYRVMQHWHERYARDPGVVWLRNTIAELLRE</sequence>
<dbReference type="Proteomes" id="UP000054911">
    <property type="component" value="Unassembled WGS sequence"/>
</dbReference>
<dbReference type="PANTHER" id="PTHR30118">
    <property type="entry name" value="HTH-TYPE TRANSCRIPTIONAL REGULATOR LEUO-RELATED"/>
    <property type="match status" value="1"/>
</dbReference>
<keyword evidence="2" id="KW-0805">Transcription regulation</keyword>
<dbReference type="STRING" id="1777141.AWB80_07619"/>
<dbReference type="OrthoDB" id="5495633at2"/>
<keyword evidence="7" id="KW-1185">Reference proteome</keyword>
<evidence type="ECO:0000256" key="4">
    <source>
        <dbReference type="ARBA" id="ARBA00023163"/>
    </source>
</evidence>
<evidence type="ECO:0000313" key="7">
    <source>
        <dbReference type="Proteomes" id="UP000054911"/>
    </source>
</evidence>
<dbReference type="Gene3D" id="1.10.10.10">
    <property type="entry name" value="Winged helix-like DNA-binding domain superfamily/Winged helix DNA-binding domain"/>
    <property type="match status" value="1"/>
</dbReference>
<dbReference type="RefSeq" id="WP_061179816.1">
    <property type="nucleotide sequence ID" value="NZ_FCOE02000052.1"/>
</dbReference>
<dbReference type="InterPro" id="IPR036390">
    <property type="entry name" value="WH_DNA-bd_sf"/>
</dbReference>
<dbReference type="SUPFAM" id="SSF53850">
    <property type="entry name" value="Periplasmic binding protein-like II"/>
    <property type="match status" value="1"/>
</dbReference>
<evidence type="ECO:0000259" key="5">
    <source>
        <dbReference type="PROSITE" id="PS50931"/>
    </source>
</evidence>
<dbReference type="GO" id="GO:0003700">
    <property type="term" value="F:DNA-binding transcription factor activity"/>
    <property type="evidence" value="ECO:0007669"/>
    <property type="project" value="InterPro"/>
</dbReference>
<name>A0A158DXN1_9BURK</name>
<dbReference type="Gene3D" id="3.40.190.10">
    <property type="entry name" value="Periplasmic binding protein-like II"/>
    <property type="match status" value="2"/>
</dbReference>
<keyword evidence="3" id="KW-0238">DNA-binding</keyword>
<dbReference type="InterPro" id="IPR000847">
    <property type="entry name" value="LysR_HTH_N"/>
</dbReference>
<evidence type="ECO:0000256" key="2">
    <source>
        <dbReference type="ARBA" id="ARBA00023015"/>
    </source>
</evidence>
<organism evidence="6 7">
    <name type="scientific">Caballeronia pedi</name>
    <dbReference type="NCBI Taxonomy" id="1777141"/>
    <lineage>
        <taxon>Bacteria</taxon>
        <taxon>Pseudomonadati</taxon>
        <taxon>Pseudomonadota</taxon>
        <taxon>Betaproteobacteria</taxon>
        <taxon>Burkholderiales</taxon>
        <taxon>Burkholderiaceae</taxon>
        <taxon>Caballeronia</taxon>
    </lineage>
</organism>
<dbReference type="PANTHER" id="PTHR30118:SF15">
    <property type="entry name" value="TRANSCRIPTIONAL REGULATORY PROTEIN"/>
    <property type="match status" value="1"/>
</dbReference>
<feature type="domain" description="HTH lysR-type" evidence="5">
    <location>
        <begin position="4"/>
        <end position="61"/>
    </location>
</feature>
<protein>
    <submittedName>
        <fullName evidence="6">LysR family transcriptional regulator</fullName>
    </submittedName>
</protein>
<proteinExistence type="inferred from homology"/>
<dbReference type="PROSITE" id="PS50931">
    <property type="entry name" value="HTH_LYSR"/>
    <property type="match status" value="1"/>
</dbReference>
<dbReference type="Pfam" id="PF00126">
    <property type="entry name" value="HTH_1"/>
    <property type="match status" value="1"/>
</dbReference>
<evidence type="ECO:0000256" key="3">
    <source>
        <dbReference type="ARBA" id="ARBA00023125"/>
    </source>
</evidence>
<dbReference type="SUPFAM" id="SSF46785">
    <property type="entry name" value="Winged helix' DNA-binding domain"/>
    <property type="match status" value="1"/>
</dbReference>
<dbReference type="AlphaFoldDB" id="A0A158DXN1"/>
<reference evidence="6" key="1">
    <citation type="submission" date="2016-01" db="EMBL/GenBank/DDBJ databases">
        <authorList>
            <person name="Peeters C."/>
        </authorList>
    </citation>
    <scope>NUCLEOTIDE SEQUENCE [LARGE SCALE GENOMIC DNA]</scope>
    <source>
        <strain evidence="6">LMG 29323</strain>
    </source>
</reference>
<dbReference type="InterPro" id="IPR005119">
    <property type="entry name" value="LysR_subst-bd"/>
</dbReference>
<dbReference type="Pfam" id="PF03466">
    <property type="entry name" value="LysR_substrate"/>
    <property type="match status" value="1"/>
</dbReference>
<keyword evidence="4" id="KW-0804">Transcription</keyword>
<gene>
    <name evidence="6" type="ORF">AWB80_07619</name>
</gene>
<evidence type="ECO:0000256" key="1">
    <source>
        <dbReference type="ARBA" id="ARBA00009437"/>
    </source>
</evidence>
<dbReference type="InterPro" id="IPR050389">
    <property type="entry name" value="LysR-type_TF"/>
</dbReference>
<comment type="similarity">
    <text evidence="1">Belongs to the LysR transcriptional regulatory family.</text>
</comment>
<dbReference type="CDD" id="cd08459">
    <property type="entry name" value="PBP2_DntR_NahR_LinR_like"/>
    <property type="match status" value="1"/>
</dbReference>
<dbReference type="InterPro" id="IPR036388">
    <property type="entry name" value="WH-like_DNA-bd_sf"/>
</dbReference>